<accession>A0A2M6XTG4</accession>
<comment type="caution">
    <text evidence="1">The sequence shown here is derived from an EMBL/GenBank/DDBJ whole genome shotgun (WGS) entry which is preliminary data.</text>
</comment>
<protein>
    <submittedName>
        <fullName evidence="1">Uncharacterized protein</fullName>
    </submittedName>
</protein>
<evidence type="ECO:0000313" key="1">
    <source>
        <dbReference type="EMBL" id="PIU10926.1"/>
    </source>
</evidence>
<dbReference type="AlphaFoldDB" id="A0A2M6XTG4"/>
<evidence type="ECO:0000313" key="2">
    <source>
        <dbReference type="Proteomes" id="UP000230586"/>
    </source>
</evidence>
<dbReference type="Proteomes" id="UP000230586">
    <property type="component" value="Unassembled WGS sequence"/>
</dbReference>
<name>A0A2M6XTG4_9BACT</name>
<organism evidence="1 2">
    <name type="scientific">Candidatus Kuenenbacteria bacterium CG08_land_8_20_14_0_20_37_23</name>
    <dbReference type="NCBI Taxonomy" id="1974617"/>
    <lineage>
        <taxon>Bacteria</taxon>
        <taxon>Candidatus Kueneniibacteriota</taxon>
    </lineage>
</organism>
<proteinExistence type="predicted"/>
<gene>
    <name evidence="1" type="ORF">COT27_00570</name>
</gene>
<dbReference type="EMBL" id="PEXX01000011">
    <property type="protein sequence ID" value="PIU10926.1"/>
    <property type="molecule type" value="Genomic_DNA"/>
</dbReference>
<reference evidence="2" key="1">
    <citation type="submission" date="2017-09" db="EMBL/GenBank/DDBJ databases">
        <title>Depth-based differentiation of microbial function through sediment-hosted aquifers and enrichment of novel symbionts in the deep terrestrial subsurface.</title>
        <authorList>
            <person name="Probst A.J."/>
            <person name="Ladd B."/>
            <person name="Jarett J.K."/>
            <person name="Geller-Mcgrath D.E."/>
            <person name="Sieber C.M.K."/>
            <person name="Emerson J.B."/>
            <person name="Anantharaman K."/>
            <person name="Thomas B.C."/>
            <person name="Malmstrom R."/>
            <person name="Stieglmeier M."/>
            <person name="Klingl A."/>
            <person name="Woyke T."/>
            <person name="Ryan C.M."/>
            <person name="Banfield J.F."/>
        </authorList>
    </citation>
    <scope>NUCLEOTIDE SEQUENCE [LARGE SCALE GENOMIC DNA]</scope>
</reference>
<sequence length="139" mass="17243">MFTREFPLILCEVWGKGYDFFLGKKIKTFPRYIFIIKNGLVDAYRNNRALDRELNNLFYREIKKDRKFLEKFYIEYLKKFQILQKLWNKKFLTRKNFYKFIDGLIDFWQAIYAALYIPLEDKMFCKNDIELMVKLRKKN</sequence>